<keyword evidence="3" id="KW-0677">Repeat</keyword>
<sequence length="212" mass="22471">MIELILLGGGGHCESVIEVILGLREYTIRGILDPSYNSSKPQEVMGFPILGDDTDIVKHVNKQRQFVITVGQIKSSQVRRNLFDLVTDNGGKLPVIIAKSAYVSSSAKLSEGTVVLHNAFVNANTQIGNCCILNTGAIVEHGCTIGSFTHVSTGSILNGEVVCGENVFIGSGTVLNQGVSLADNVIIASGSLVRKSIDFPSIYGGNPLKRIM</sequence>
<dbReference type="Pfam" id="PF00132">
    <property type="entry name" value="Hexapep"/>
    <property type="match status" value="1"/>
</dbReference>
<dbReference type="Proteomes" id="UP000502928">
    <property type="component" value="Chromosome"/>
</dbReference>
<dbReference type="PROSITE" id="PS00101">
    <property type="entry name" value="HEXAPEP_TRANSFERASES"/>
    <property type="match status" value="1"/>
</dbReference>
<keyword evidence="4" id="KW-0012">Acyltransferase</keyword>
<dbReference type="InterPro" id="IPR041561">
    <property type="entry name" value="PglD_N"/>
</dbReference>
<dbReference type="GO" id="GO:0016746">
    <property type="term" value="F:acyltransferase activity"/>
    <property type="evidence" value="ECO:0007669"/>
    <property type="project" value="UniProtKB-KW"/>
</dbReference>
<organism evidence="7 8">
    <name type="scientific">Flagellimonas oceani</name>
    <dbReference type="NCBI Taxonomy" id="2698672"/>
    <lineage>
        <taxon>Bacteria</taxon>
        <taxon>Pseudomonadati</taxon>
        <taxon>Bacteroidota</taxon>
        <taxon>Flavobacteriia</taxon>
        <taxon>Flavobacteriales</taxon>
        <taxon>Flavobacteriaceae</taxon>
        <taxon>Flagellimonas</taxon>
    </lineage>
</organism>
<dbReference type="AlphaFoldDB" id="A0A6G7J681"/>
<evidence type="ECO:0000259" key="6">
    <source>
        <dbReference type="Pfam" id="PF17836"/>
    </source>
</evidence>
<evidence type="ECO:0000313" key="8">
    <source>
        <dbReference type="Proteomes" id="UP000502928"/>
    </source>
</evidence>
<dbReference type="PANTHER" id="PTHR43300">
    <property type="entry name" value="ACETYLTRANSFERASE"/>
    <property type="match status" value="1"/>
</dbReference>
<keyword evidence="2 7" id="KW-0808">Transferase</keyword>
<dbReference type="NCBIfam" id="TIGR03570">
    <property type="entry name" value="NeuD_NnaD"/>
    <property type="match status" value="1"/>
</dbReference>
<dbReference type="InterPro" id="IPR020019">
    <property type="entry name" value="AcTrfase_PglD-like"/>
</dbReference>
<comment type="similarity">
    <text evidence="1">Belongs to the transferase hexapeptide repeat family.</text>
</comment>
<evidence type="ECO:0000256" key="3">
    <source>
        <dbReference type="ARBA" id="ARBA00022737"/>
    </source>
</evidence>
<dbReference type="Pfam" id="PF17836">
    <property type="entry name" value="PglD_N"/>
    <property type="match status" value="1"/>
</dbReference>
<keyword evidence="8" id="KW-1185">Reference proteome</keyword>
<accession>A0A6G7J681</accession>
<dbReference type="InterPro" id="IPR018357">
    <property type="entry name" value="Hexapep_transf_CS"/>
</dbReference>
<evidence type="ECO:0000256" key="5">
    <source>
        <dbReference type="PIRSR" id="PIRSR620019-2"/>
    </source>
</evidence>
<dbReference type="SUPFAM" id="SSF51161">
    <property type="entry name" value="Trimeric LpxA-like enzymes"/>
    <property type="match status" value="1"/>
</dbReference>
<protein>
    <submittedName>
        <fullName evidence="7">Acetyltransferase</fullName>
    </submittedName>
</protein>
<evidence type="ECO:0000256" key="4">
    <source>
        <dbReference type="ARBA" id="ARBA00023315"/>
    </source>
</evidence>
<dbReference type="InterPro" id="IPR050179">
    <property type="entry name" value="Trans_hexapeptide_repeat"/>
</dbReference>
<dbReference type="CDD" id="cd03360">
    <property type="entry name" value="LbH_AT_putative"/>
    <property type="match status" value="1"/>
</dbReference>
<dbReference type="Gene3D" id="3.40.50.20">
    <property type="match status" value="1"/>
</dbReference>
<feature type="domain" description="PglD N-terminal" evidence="6">
    <location>
        <begin position="4"/>
        <end position="84"/>
    </location>
</feature>
<name>A0A6G7J681_9FLAO</name>
<dbReference type="InterPro" id="IPR001451">
    <property type="entry name" value="Hexapep"/>
</dbReference>
<gene>
    <name evidence="7" type="ORF">GVT53_17450</name>
</gene>
<dbReference type="EMBL" id="CP049616">
    <property type="protein sequence ID" value="QII46391.1"/>
    <property type="molecule type" value="Genomic_DNA"/>
</dbReference>
<dbReference type="InterPro" id="IPR011004">
    <property type="entry name" value="Trimer_LpxA-like_sf"/>
</dbReference>
<dbReference type="PANTHER" id="PTHR43300:SF7">
    <property type="entry name" value="UDP-N-ACETYLBACILLOSAMINE N-ACETYLTRANSFERASE"/>
    <property type="match status" value="1"/>
</dbReference>
<dbReference type="Gene3D" id="2.160.10.10">
    <property type="entry name" value="Hexapeptide repeat proteins"/>
    <property type="match status" value="1"/>
</dbReference>
<reference evidence="7 8" key="1">
    <citation type="submission" date="2020-02" db="EMBL/GenBank/DDBJ databases">
        <title>Complete genome of Muricauda sp. 501str8.</title>
        <authorList>
            <person name="Dong B."/>
            <person name="Zhu S."/>
            <person name="Yang J."/>
            <person name="Chen J."/>
        </authorList>
    </citation>
    <scope>NUCLEOTIDE SEQUENCE [LARGE SCALE GENOMIC DNA]</scope>
    <source>
        <strain evidence="7 8">501str8</strain>
    </source>
</reference>
<evidence type="ECO:0000313" key="7">
    <source>
        <dbReference type="EMBL" id="QII46391.1"/>
    </source>
</evidence>
<dbReference type="KEGG" id="mut:GVT53_17450"/>
<feature type="binding site" evidence="5">
    <location>
        <position position="71"/>
    </location>
    <ligand>
        <name>substrate</name>
    </ligand>
</feature>
<feature type="binding site" evidence="5">
    <location>
        <position position="150"/>
    </location>
    <ligand>
        <name>acetyl-CoA</name>
        <dbReference type="ChEBI" id="CHEBI:57288"/>
    </ligand>
</feature>
<evidence type="ECO:0000256" key="2">
    <source>
        <dbReference type="ARBA" id="ARBA00022679"/>
    </source>
</evidence>
<proteinExistence type="inferred from homology"/>
<dbReference type="RefSeq" id="WP_166249766.1">
    <property type="nucleotide sequence ID" value="NZ_CP049616.1"/>
</dbReference>
<evidence type="ECO:0000256" key="1">
    <source>
        <dbReference type="ARBA" id="ARBA00007274"/>
    </source>
</evidence>